<protein>
    <recommendedName>
        <fullName evidence="3">UDP-glucuronosyltransferase</fullName>
    </recommendedName>
</protein>
<proteinExistence type="predicted"/>
<keyword evidence="2" id="KW-1185">Reference proteome</keyword>
<gene>
    <name evidence="1" type="ORF">GCM10022409_11750</name>
</gene>
<dbReference type="Gene3D" id="3.40.50.2000">
    <property type="entry name" value="Glycogen Phosphorylase B"/>
    <property type="match status" value="1"/>
</dbReference>
<dbReference type="Pfam" id="PF13528">
    <property type="entry name" value="Glyco_trans_1_3"/>
    <property type="match status" value="1"/>
</dbReference>
<dbReference type="Proteomes" id="UP001501469">
    <property type="component" value="Unassembled WGS sequence"/>
</dbReference>
<dbReference type="SUPFAM" id="SSF53756">
    <property type="entry name" value="UDP-Glycosyltransferase/glycogen phosphorylase"/>
    <property type="match status" value="1"/>
</dbReference>
<dbReference type="PANTHER" id="PTHR21015:SF22">
    <property type="entry name" value="GLYCOSYLTRANSFERASE"/>
    <property type="match status" value="1"/>
</dbReference>
<dbReference type="EMBL" id="BAABDK010000010">
    <property type="protein sequence ID" value="GAA4029224.1"/>
    <property type="molecule type" value="Genomic_DNA"/>
</dbReference>
<reference evidence="2" key="1">
    <citation type="journal article" date="2019" name="Int. J. Syst. Evol. Microbiol.">
        <title>The Global Catalogue of Microorganisms (GCM) 10K type strain sequencing project: providing services to taxonomists for standard genome sequencing and annotation.</title>
        <authorList>
            <consortium name="The Broad Institute Genomics Platform"/>
            <consortium name="The Broad Institute Genome Sequencing Center for Infectious Disease"/>
            <person name="Wu L."/>
            <person name="Ma J."/>
        </authorList>
    </citation>
    <scope>NUCLEOTIDE SEQUENCE [LARGE SCALE GENOMIC DNA]</scope>
    <source>
        <strain evidence="2">JCM 17225</strain>
    </source>
</reference>
<comment type="caution">
    <text evidence="1">The sequence shown here is derived from an EMBL/GenBank/DDBJ whole genome shotgun (WGS) entry which is preliminary data.</text>
</comment>
<dbReference type="PANTHER" id="PTHR21015">
    <property type="entry name" value="UDP-N-ACETYLGLUCOSAMINE--N-ACETYLMURAMYL-(PENTAPEPTIDE) PYROPHOSPHORYL-UNDECAPRENOL N-ACETYLGLUCOSAMINE TRANSFERASE 1"/>
    <property type="match status" value="1"/>
</dbReference>
<accession>A0ABP7TPV7</accession>
<name>A0ABP7TPV7_9BACT</name>
<sequence>MRIFAPMKILYGVPGEGLGHATRSKVVIGHLLAQGHDVRVVSSSRAYTMLAAAFGKQRVLEIRGFHLAYDGLAVSKLRTAVLTLRTAPEDLRVNFARYRDLLGDFAPDVVISDFESFSYLFAKLHRLSVVSIDNMQIISRAKLNVAVPRDERGNYQLAKNIVRAKLPRSRHYFITTFFSLPLAKDDTTLVPPIIRPEIVAAAPTKGSHVLVYQSATTQQNLVPLLQQLPDQEFRVYGFNKQESHGNVQLCAFSEAGFIADLASARAVVTNGGFSLISEAVFLHKPICAIPIPAQFEQWLNAAEVQQMGFGRHFDAITADNLRAFLYGLPNHEAALAGYQQEGNEVLFAYLDEQLREIREELPVESVPQSDAWGGE</sequence>
<evidence type="ECO:0000313" key="1">
    <source>
        <dbReference type="EMBL" id="GAA4029224.1"/>
    </source>
</evidence>
<evidence type="ECO:0000313" key="2">
    <source>
        <dbReference type="Proteomes" id="UP001501469"/>
    </source>
</evidence>
<organism evidence="1 2">
    <name type="scientific">Hymenobacter glaciei</name>
    <dbReference type="NCBI Taxonomy" id="877209"/>
    <lineage>
        <taxon>Bacteria</taxon>
        <taxon>Pseudomonadati</taxon>
        <taxon>Bacteroidota</taxon>
        <taxon>Cytophagia</taxon>
        <taxon>Cytophagales</taxon>
        <taxon>Hymenobacteraceae</taxon>
        <taxon>Hymenobacter</taxon>
    </lineage>
</organism>
<evidence type="ECO:0008006" key="3">
    <source>
        <dbReference type="Google" id="ProtNLM"/>
    </source>
</evidence>